<feature type="compositionally biased region" description="Polar residues" evidence="1">
    <location>
        <begin position="1"/>
        <end position="21"/>
    </location>
</feature>
<gene>
    <name evidence="2" type="ORF">E5676_scaffold392G00660</name>
</gene>
<feature type="compositionally biased region" description="Acidic residues" evidence="1">
    <location>
        <begin position="162"/>
        <end position="183"/>
    </location>
</feature>
<organism evidence="2 3">
    <name type="scientific">Cucumis melo var. makuwa</name>
    <name type="common">Oriental melon</name>
    <dbReference type="NCBI Taxonomy" id="1194695"/>
    <lineage>
        <taxon>Eukaryota</taxon>
        <taxon>Viridiplantae</taxon>
        <taxon>Streptophyta</taxon>
        <taxon>Embryophyta</taxon>
        <taxon>Tracheophyta</taxon>
        <taxon>Spermatophyta</taxon>
        <taxon>Magnoliopsida</taxon>
        <taxon>eudicotyledons</taxon>
        <taxon>Gunneridae</taxon>
        <taxon>Pentapetalae</taxon>
        <taxon>rosids</taxon>
        <taxon>fabids</taxon>
        <taxon>Cucurbitales</taxon>
        <taxon>Cucurbitaceae</taxon>
        <taxon>Benincaseae</taxon>
        <taxon>Cucumis</taxon>
    </lineage>
</organism>
<dbReference type="EMBL" id="SSTD01005932">
    <property type="protein sequence ID" value="TYK21100.1"/>
    <property type="molecule type" value="Genomic_DNA"/>
</dbReference>
<evidence type="ECO:0000313" key="2">
    <source>
        <dbReference type="EMBL" id="TYK21100.1"/>
    </source>
</evidence>
<dbReference type="AlphaFoldDB" id="A0A5D3DC99"/>
<comment type="caution">
    <text evidence="2">The sequence shown here is derived from an EMBL/GenBank/DDBJ whole genome shotgun (WGS) entry which is preliminary data.</text>
</comment>
<feature type="compositionally biased region" description="Basic residues" evidence="1">
    <location>
        <begin position="126"/>
        <end position="155"/>
    </location>
</feature>
<accession>A0A5D3DC99</accession>
<sequence>MWETSQLDPTSQPNYQDSNPTLPRFQPYFPTPKFPHFPTPKFPQFLVILVTILTPTSDLESSISPLSIDQLKQVSIVEPKKYTKDNKTVHLLLLNHMSYPMFDLFVAQKSAKVAGSTLESRDKSKQVKRQNGKNSKKKGQFKAAGRKIEKKRPIRYGHSNEEQETEDDKEENEEKQTDEEIDY</sequence>
<proteinExistence type="predicted"/>
<protein>
    <submittedName>
        <fullName evidence="2">Ty1-copia retrotransposon protein</fullName>
    </submittedName>
</protein>
<dbReference type="Proteomes" id="UP000321947">
    <property type="component" value="Unassembled WGS sequence"/>
</dbReference>
<feature type="region of interest" description="Disordered" evidence="1">
    <location>
        <begin position="1"/>
        <end position="22"/>
    </location>
</feature>
<feature type="region of interest" description="Disordered" evidence="1">
    <location>
        <begin position="115"/>
        <end position="183"/>
    </location>
</feature>
<evidence type="ECO:0000256" key="1">
    <source>
        <dbReference type="SAM" id="MobiDB-lite"/>
    </source>
</evidence>
<name>A0A5D3DC99_CUCMM</name>
<evidence type="ECO:0000313" key="3">
    <source>
        <dbReference type="Proteomes" id="UP000321947"/>
    </source>
</evidence>
<reference evidence="2 3" key="1">
    <citation type="submission" date="2019-08" db="EMBL/GenBank/DDBJ databases">
        <title>Draft genome sequences of two oriental melons (Cucumis melo L. var makuwa).</title>
        <authorList>
            <person name="Kwon S.-Y."/>
        </authorList>
    </citation>
    <scope>NUCLEOTIDE SEQUENCE [LARGE SCALE GENOMIC DNA]</scope>
    <source>
        <strain evidence="3">cv. Chang Bougi</strain>
        <tissue evidence="2">Leaf</tissue>
    </source>
</reference>